<keyword evidence="2" id="KW-0805">Transcription regulation</keyword>
<gene>
    <name evidence="6" type="ORF">H9Q79_17170</name>
</gene>
<reference evidence="6 7" key="1">
    <citation type="submission" date="2020-08" db="EMBL/GenBank/DDBJ databases">
        <authorList>
            <person name="Liu C."/>
            <person name="Sun Q."/>
        </authorList>
    </citation>
    <scope>NUCLEOTIDE SEQUENCE [LARGE SCALE GENOMIC DNA]</scope>
    <source>
        <strain evidence="6 7">NSJ-29</strain>
    </source>
</reference>
<keyword evidence="1" id="KW-0678">Repressor</keyword>
<evidence type="ECO:0000256" key="4">
    <source>
        <dbReference type="ARBA" id="ARBA00023163"/>
    </source>
</evidence>
<dbReference type="PROSITE" id="PS50932">
    <property type="entry name" value="HTH_LACI_2"/>
    <property type="match status" value="1"/>
</dbReference>
<dbReference type="RefSeq" id="WP_249328800.1">
    <property type="nucleotide sequence ID" value="NZ_CP060635.1"/>
</dbReference>
<dbReference type="InterPro" id="IPR010982">
    <property type="entry name" value="Lambda_DNA-bd_dom_sf"/>
</dbReference>
<dbReference type="Pfam" id="PF00356">
    <property type="entry name" value="LacI"/>
    <property type="match status" value="1"/>
</dbReference>
<dbReference type="SMART" id="SM00354">
    <property type="entry name" value="HTH_LACI"/>
    <property type="match status" value="1"/>
</dbReference>
<dbReference type="PANTHER" id="PTHR30146">
    <property type="entry name" value="LACI-RELATED TRANSCRIPTIONAL REPRESSOR"/>
    <property type="match status" value="1"/>
</dbReference>
<dbReference type="InterPro" id="IPR000843">
    <property type="entry name" value="HTH_LacI"/>
</dbReference>
<sequence>MAATIKDIAQKTGLGLATISSYLNGGNVREKNRVKIEEAIRELHFEINETARGLKTNTTRTIGVVIPELNSVFCAKVIGRIEDTLRKHGYALMICDCRTDKVREREAVEFLMRKRVDGLINMPVDGKGRHLEKFRRTGKPVVLIDREINGLGCDSVCADNREAMKEAVKLLVENGHRGIGMVAGTQDVLTAQERLMGYEEACSENGIPLRESYIYSGDCTIESGVLGLETLVRNNPEMTAVVVGNYNMSVGVMIGMNELGLSVPEELSVIGFDNLQFARACRPRLTILDQPTGEIADHAARIMLERLGKTDCAVNAQPYKVRLKTALIPGSSVKKL</sequence>
<dbReference type="EMBL" id="CP060635">
    <property type="protein sequence ID" value="QNM08564.1"/>
    <property type="molecule type" value="Genomic_DNA"/>
</dbReference>
<evidence type="ECO:0000256" key="3">
    <source>
        <dbReference type="ARBA" id="ARBA00023125"/>
    </source>
</evidence>
<evidence type="ECO:0000313" key="6">
    <source>
        <dbReference type="EMBL" id="QNM08564.1"/>
    </source>
</evidence>
<dbReference type="Gene3D" id="1.10.260.40">
    <property type="entry name" value="lambda repressor-like DNA-binding domains"/>
    <property type="match status" value="1"/>
</dbReference>
<keyword evidence="3 6" id="KW-0238">DNA-binding</keyword>
<keyword evidence="7" id="KW-1185">Reference proteome</keyword>
<feature type="domain" description="HTH lacI-type" evidence="5">
    <location>
        <begin position="3"/>
        <end position="56"/>
    </location>
</feature>
<protein>
    <submittedName>
        <fullName evidence="6">LacI family DNA-binding transcriptional regulator</fullName>
    </submittedName>
</protein>
<dbReference type="Gene3D" id="3.40.50.2300">
    <property type="match status" value="2"/>
</dbReference>
<dbReference type="KEGG" id="whj:H9Q79_17170"/>
<dbReference type="SUPFAM" id="SSF53822">
    <property type="entry name" value="Periplasmic binding protein-like I"/>
    <property type="match status" value="1"/>
</dbReference>
<evidence type="ECO:0000313" key="7">
    <source>
        <dbReference type="Proteomes" id="UP000515860"/>
    </source>
</evidence>
<dbReference type="Proteomes" id="UP000515860">
    <property type="component" value="Chromosome"/>
</dbReference>
<dbReference type="PANTHER" id="PTHR30146:SF148">
    <property type="entry name" value="HTH-TYPE TRANSCRIPTIONAL REPRESSOR PURR-RELATED"/>
    <property type="match status" value="1"/>
</dbReference>
<organism evidence="6 7">
    <name type="scientific">Wansuia hejianensis</name>
    <dbReference type="NCBI Taxonomy" id="2763667"/>
    <lineage>
        <taxon>Bacteria</taxon>
        <taxon>Bacillati</taxon>
        <taxon>Bacillota</taxon>
        <taxon>Clostridia</taxon>
        <taxon>Lachnospirales</taxon>
        <taxon>Lachnospiraceae</taxon>
        <taxon>Wansuia</taxon>
    </lineage>
</organism>
<dbReference type="InterPro" id="IPR028082">
    <property type="entry name" value="Peripla_BP_I"/>
</dbReference>
<dbReference type="InterPro" id="IPR001761">
    <property type="entry name" value="Peripla_BP/Lac1_sug-bd_dom"/>
</dbReference>
<evidence type="ECO:0000259" key="5">
    <source>
        <dbReference type="PROSITE" id="PS50932"/>
    </source>
</evidence>
<dbReference type="GO" id="GO:0000976">
    <property type="term" value="F:transcription cis-regulatory region binding"/>
    <property type="evidence" value="ECO:0007669"/>
    <property type="project" value="TreeGrafter"/>
</dbReference>
<name>A0A7G9GCN2_9FIRM</name>
<dbReference type="GO" id="GO:0003700">
    <property type="term" value="F:DNA-binding transcription factor activity"/>
    <property type="evidence" value="ECO:0007669"/>
    <property type="project" value="TreeGrafter"/>
</dbReference>
<dbReference type="CDD" id="cd06267">
    <property type="entry name" value="PBP1_LacI_sugar_binding-like"/>
    <property type="match status" value="1"/>
</dbReference>
<dbReference type="AlphaFoldDB" id="A0A7G9GCN2"/>
<proteinExistence type="predicted"/>
<keyword evidence="4" id="KW-0804">Transcription</keyword>
<dbReference type="CDD" id="cd01392">
    <property type="entry name" value="HTH_LacI"/>
    <property type="match status" value="1"/>
</dbReference>
<dbReference type="Pfam" id="PF00532">
    <property type="entry name" value="Peripla_BP_1"/>
    <property type="match status" value="1"/>
</dbReference>
<dbReference type="SUPFAM" id="SSF47413">
    <property type="entry name" value="lambda repressor-like DNA-binding domains"/>
    <property type="match status" value="1"/>
</dbReference>
<evidence type="ECO:0000256" key="1">
    <source>
        <dbReference type="ARBA" id="ARBA00022491"/>
    </source>
</evidence>
<evidence type="ECO:0000256" key="2">
    <source>
        <dbReference type="ARBA" id="ARBA00023015"/>
    </source>
</evidence>
<accession>A0A7G9GCN2</accession>